<evidence type="ECO:0008006" key="4">
    <source>
        <dbReference type="Google" id="ProtNLM"/>
    </source>
</evidence>
<protein>
    <recommendedName>
        <fullName evidence="4">ATP-binding protein</fullName>
    </recommendedName>
</protein>
<evidence type="ECO:0000313" key="3">
    <source>
        <dbReference type="EMBL" id="BCE91664.1"/>
    </source>
</evidence>
<organism evidence="3">
    <name type="scientific">Bradyrhizobium diazoefficiens</name>
    <dbReference type="NCBI Taxonomy" id="1355477"/>
    <lineage>
        <taxon>Bacteria</taxon>
        <taxon>Pseudomonadati</taxon>
        <taxon>Pseudomonadota</taxon>
        <taxon>Alphaproteobacteria</taxon>
        <taxon>Hyphomicrobiales</taxon>
        <taxon>Nitrobacteraceae</taxon>
        <taxon>Bradyrhizobium</taxon>
    </lineage>
</organism>
<dbReference type="EMBL" id="AP023094">
    <property type="protein sequence ID" value="BCE48148.1"/>
    <property type="molecule type" value="Genomic_DNA"/>
</dbReference>
<dbReference type="EMBL" id="AP023099">
    <property type="protein sequence ID" value="BCE91664.1"/>
    <property type="molecule type" value="Genomic_DNA"/>
</dbReference>
<feature type="region of interest" description="Disordered" evidence="1">
    <location>
        <begin position="350"/>
        <end position="376"/>
    </location>
</feature>
<evidence type="ECO:0000256" key="1">
    <source>
        <dbReference type="SAM" id="MobiDB-lite"/>
    </source>
</evidence>
<accession>A0A810CV84</accession>
<reference evidence="3" key="1">
    <citation type="submission" date="2020-05" db="EMBL/GenBank/DDBJ databases">
        <title>Complete genome sequence of Bradyrhizobium diazoefficiens XF10 isolated from soybean nodule.</title>
        <authorList>
            <person name="Noda R."/>
            <person name="Kakizaki K."/>
            <person name="Minamisawa K."/>
        </authorList>
    </citation>
    <scope>NUCLEOTIDE SEQUENCE</scope>
    <source>
        <strain evidence="3">XF10</strain>
    </source>
</reference>
<sequence>MARGSSEKDDGPARLDAVARWRSLLGPSTLSHLAFKEKLRAHYVETYRDELLRNEMEMIIENTVLKRQLDRPAGADNRGEGTAIAIVAESGAGKSRAMLHYLDGNEFFAEIPGGGRPLIRVAVKAPAILRNLGMATLRAAGYASRIEKLQSESWAQVQFLLRDLQTLVVNYEECQRIIQNANRKDRKLIVETFAGLLTDLDWPVSLIFSGLPALESLFQTDFIDLKADPKAAEAHDTLRRRTRFVPFPSIDLEADRKDLDRGLREYQKIGDVSLALLAHRSETRARLHHAASRQFGLFWQYVVSAIDICVRSERKEVAIDDFADGYAAETQQPLELNPFAVDHWETIDTSVVQHREQEETPEPKKARPERRREHDK</sequence>
<proteinExistence type="predicted"/>
<feature type="compositionally biased region" description="Basic and acidic residues" evidence="1">
    <location>
        <begin position="353"/>
        <end position="376"/>
    </location>
</feature>
<name>A0A810CV84_9BRAD</name>
<dbReference type="AlphaFoldDB" id="A0A810CV84"/>
<evidence type="ECO:0000313" key="2">
    <source>
        <dbReference type="EMBL" id="BCE48148.1"/>
    </source>
</evidence>
<gene>
    <name evidence="3" type="ORF">XF10B_44620</name>
    <name evidence="2" type="ORF">XF4B_44970</name>
</gene>
<reference evidence="2" key="2">
    <citation type="submission" date="2020-05" db="EMBL/GenBank/DDBJ databases">
        <title>Complete genome sequence of Bradyrhizobium diazoefficiens XF4 isolated from soybean nodule.</title>
        <authorList>
            <person name="Noda R."/>
            <person name="Kakizaki K."/>
            <person name="Minamisawa K."/>
        </authorList>
    </citation>
    <scope>NUCLEOTIDE SEQUENCE</scope>
    <source>
        <strain evidence="2">XF4</strain>
    </source>
</reference>